<gene>
    <name evidence="2" type="ORF">ESCO_004637</name>
</gene>
<proteinExistence type="predicted"/>
<evidence type="ECO:0000313" key="2">
    <source>
        <dbReference type="EMBL" id="KOS16752.1"/>
    </source>
</evidence>
<dbReference type="PANTHER" id="PTHR12652:SF25">
    <property type="entry name" value="MICROBODY (PEROXISOME) PROLIFERATION PROTEIN PEROXIN 11C (EUROFUNG)"/>
    <property type="match status" value="1"/>
</dbReference>
<dbReference type="STRING" id="150374.A0A0M9VRM3"/>
<feature type="region of interest" description="Disordered" evidence="1">
    <location>
        <begin position="1"/>
        <end position="31"/>
    </location>
</feature>
<evidence type="ECO:0000313" key="3">
    <source>
        <dbReference type="Proteomes" id="UP000053831"/>
    </source>
</evidence>
<organism evidence="2 3">
    <name type="scientific">Escovopsis weberi</name>
    <dbReference type="NCBI Taxonomy" id="150374"/>
    <lineage>
        <taxon>Eukaryota</taxon>
        <taxon>Fungi</taxon>
        <taxon>Dikarya</taxon>
        <taxon>Ascomycota</taxon>
        <taxon>Pezizomycotina</taxon>
        <taxon>Sordariomycetes</taxon>
        <taxon>Hypocreomycetidae</taxon>
        <taxon>Hypocreales</taxon>
        <taxon>Hypocreaceae</taxon>
        <taxon>Escovopsis</taxon>
    </lineage>
</organism>
<accession>A0A0M9VRM3</accession>
<name>A0A0M9VRM3_ESCWE</name>
<dbReference type="EMBL" id="LGSR01000029">
    <property type="protein sequence ID" value="KOS16752.1"/>
    <property type="molecule type" value="Genomic_DNA"/>
</dbReference>
<comment type="caution">
    <text evidence="2">The sequence shown here is derived from an EMBL/GenBank/DDBJ whole genome shotgun (WGS) entry which is preliminary data.</text>
</comment>
<dbReference type="OrthoDB" id="10005898at2759"/>
<reference evidence="2 3" key="1">
    <citation type="submission" date="2015-07" db="EMBL/GenBank/DDBJ databases">
        <title>The genome of the fungus Escovopsis weberi, a specialized disease agent of ant agriculture.</title>
        <authorList>
            <person name="de Man T.J."/>
            <person name="Stajich J.E."/>
            <person name="Kubicek C.P."/>
            <person name="Chenthamara K."/>
            <person name="Atanasova L."/>
            <person name="Druzhinina I.S."/>
            <person name="Birnbaum S."/>
            <person name="Barribeau S.M."/>
            <person name="Teiling C."/>
            <person name="Suen G."/>
            <person name="Currie C."/>
            <person name="Gerardo N.M."/>
        </authorList>
    </citation>
    <scope>NUCLEOTIDE SEQUENCE [LARGE SCALE GENOMIC DNA]</scope>
</reference>
<protein>
    <recommendedName>
        <fullName evidence="4">Peroxin 11C</fullName>
    </recommendedName>
</protein>
<keyword evidence="3" id="KW-1185">Reference proteome</keyword>
<dbReference type="PANTHER" id="PTHR12652">
    <property type="entry name" value="PEROXISOMAL BIOGENESIS FACTOR 11"/>
    <property type="match status" value="1"/>
</dbReference>
<evidence type="ECO:0008006" key="4">
    <source>
        <dbReference type="Google" id="ProtNLM"/>
    </source>
</evidence>
<dbReference type="AlphaFoldDB" id="A0A0M9VRM3"/>
<sequence length="322" mass="34112">MSEGADAGVPITTLPAGGVLESTTPPPPPIPAPSKVSFGAAFATVPSRADAFLAHLLRCLQTRAGTDVVLQFACYSARLSGSALESLSRSALRHAAQKLVALAFQLPPQTSVVLATAQAPPAAAAAMRLAAQFKALSALMSETRTVNRLWGLLGLYFGLKRLVVRTRAGAGAGAAAADAGEAVFDSLVGYSQVVLLIFYQVFENLSFLGGKKVLNINPALRAKMALWSVKCWGGWIGIELARLLVERARMRATSGGVDEKEAKADAAARSKKWRKSFLRNLAWAPIVVHWTSPNGALPDMAVSLLAMYPSASQMLDLWRDTA</sequence>
<evidence type="ECO:0000256" key="1">
    <source>
        <dbReference type="SAM" id="MobiDB-lite"/>
    </source>
</evidence>
<dbReference type="Proteomes" id="UP000053831">
    <property type="component" value="Unassembled WGS sequence"/>
</dbReference>